<dbReference type="SUPFAM" id="SSF52058">
    <property type="entry name" value="L domain-like"/>
    <property type="match status" value="1"/>
</dbReference>
<protein>
    <submittedName>
        <fullName evidence="2">Uncharacterized protein</fullName>
    </submittedName>
</protein>
<accession>A0AAV0FC55</accession>
<keyword evidence="3" id="KW-1185">Reference proteome</keyword>
<gene>
    <name evidence="2" type="ORF">CEPIT_LOCUS32642</name>
</gene>
<dbReference type="AlphaFoldDB" id="A0AAV0FC55"/>
<evidence type="ECO:0000313" key="2">
    <source>
        <dbReference type="EMBL" id="CAH9133040.1"/>
    </source>
</evidence>
<reference evidence="2" key="1">
    <citation type="submission" date="2022-07" db="EMBL/GenBank/DDBJ databases">
        <authorList>
            <person name="Macas J."/>
            <person name="Novak P."/>
            <person name="Neumann P."/>
        </authorList>
    </citation>
    <scope>NUCLEOTIDE SEQUENCE</scope>
</reference>
<dbReference type="PANTHER" id="PTHR48065:SF11">
    <property type="entry name" value="OS11G0213300 PROTEIN"/>
    <property type="match status" value="1"/>
</dbReference>
<evidence type="ECO:0000313" key="3">
    <source>
        <dbReference type="Proteomes" id="UP001152523"/>
    </source>
</evidence>
<dbReference type="Proteomes" id="UP001152523">
    <property type="component" value="Unassembled WGS sequence"/>
</dbReference>
<comment type="caution">
    <text evidence="2">The sequence shown here is derived from an EMBL/GenBank/DDBJ whole genome shotgun (WGS) entry which is preliminary data.</text>
</comment>
<dbReference type="EMBL" id="CAMAPF010000974">
    <property type="protein sequence ID" value="CAH9133040.1"/>
    <property type="molecule type" value="Genomic_DNA"/>
</dbReference>
<dbReference type="PANTHER" id="PTHR48065">
    <property type="entry name" value="OS10G0469600 PROTEIN"/>
    <property type="match status" value="1"/>
</dbReference>
<keyword evidence="1" id="KW-0812">Transmembrane</keyword>
<organism evidence="2 3">
    <name type="scientific">Cuscuta epithymum</name>
    <dbReference type="NCBI Taxonomy" id="186058"/>
    <lineage>
        <taxon>Eukaryota</taxon>
        <taxon>Viridiplantae</taxon>
        <taxon>Streptophyta</taxon>
        <taxon>Embryophyta</taxon>
        <taxon>Tracheophyta</taxon>
        <taxon>Spermatophyta</taxon>
        <taxon>Magnoliopsida</taxon>
        <taxon>eudicotyledons</taxon>
        <taxon>Gunneridae</taxon>
        <taxon>Pentapetalae</taxon>
        <taxon>asterids</taxon>
        <taxon>lamiids</taxon>
        <taxon>Solanales</taxon>
        <taxon>Convolvulaceae</taxon>
        <taxon>Cuscuteae</taxon>
        <taxon>Cuscuta</taxon>
        <taxon>Cuscuta subgen. Cuscuta</taxon>
    </lineage>
</organism>
<name>A0AAV0FC55_9ASTE</name>
<dbReference type="Pfam" id="PF00560">
    <property type="entry name" value="LRR_1"/>
    <property type="match status" value="2"/>
</dbReference>
<keyword evidence="1" id="KW-0472">Membrane</keyword>
<feature type="transmembrane region" description="Helical" evidence="1">
    <location>
        <begin position="193"/>
        <end position="214"/>
    </location>
</feature>
<sequence>MPALTYLDLSDNALQGPIPENFGNSMPALIYLNLASNRLEGSLPEYFGNSMPALTHIDVSYNGLQCSIHENGFGHMSSLAYLDIGGNFLGGKIPTSFGGNMTSLTYLSLSNTSLQGFIPETLGKMRKIPKGTQLQSFSASAYMGNPGLCGDPLPNSCQGEELTHPSRPRFCEEEEEEEACNKEDADKFLGSEFYASMGVGYAVGFLSVVGTMLFNRSCRFAFFKVFNDFANWVYVVAAIYKAKLLTILRG</sequence>
<dbReference type="InterPro" id="IPR032675">
    <property type="entry name" value="LRR_dom_sf"/>
</dbReference>
<keyword evidence="1" id="KW-1133">Transmembrane helix</keyword>
<proteinExistence type="predicted"/>
<dbReference type="Gene3D" id="3.80.10.10">
    <property type="entry name" value="Ribonuclease Inhibitor"/>
    <property type="match status" value="1"/>
</dbReference>
<dbReference type="InterPro" id="IPR001611">
    <property type="entry name" value="Leu-rich_rpt"/>
</dbReference>
<evidence type="ECO:0000256" key="1">
    <source>
        <dbReference type="SAM" id="Phobius"/>
    </source>
</evidence>
<dbReference type="Pfam" id="PF13855">
    <property type="entry name" value="LRR_8"/>
    <property type="match status" value="1"/>
</dbReference>